<dbReference type="EMBL" id="CP031078">
    <property type="protein sequence ID" value="AYF02640.1"/>
    <property type="molecule type" value="Genomic_DNA"/>
</dbReference>
<evidence type="ECO:0000313" key="1">
    <source>
        <dbReference type="EMBL" id="AYF02640.1"/>
    </source>
</evidence>
<dbReference type="RefSeq" id="WP_158595003.1">
    <property type="nucleotide sequence ID" value="NZ_CP031078.1"/>
</dbReference>
<organism evidence="1 2">
    <name type="scientific">Paracoccus yeei</name>
    <dbReference type="NCBI Taxonomy" id="147645"/>
    <lineage>
        <taxon>Bacteria</taxon>
        <taxon>Pseudomonadati</taxon>
        <taxon>Pseudomonadota</taxon>
        <taxon>Alphaproteobacteria</taxon>
        <taxon>Rhodobacterales</taxon>
        <taxon>Paracoccaceae</taxon>
        <taxon>Paracoccus</taxon>
    </lineage>
</organism>
<accession>A0A386UR71</accession>
<sequence length="53" mass="5893">MTNKNLEAPIGPEFVPEIIESAFVERVVQRIVADPELIAALVKGINHHKMRNG</sequence>
<gene>
    <name evidence="1" type="ORF">PY32053_03055</name>
</gene>
<dbReference type="AlphaFoldDB" id="A0A386UR71"/>
<dbReference type="Proteomes" id="UP000272010">
    <property type="component" value="Chromosome"/>
</dbReference>
<reference evidence="2" key="1">
    <citation type="submission" date="2018-07" db="EMBL/GenBank/DDBJ databases">
        <title>Genome Structure of the Opportunistic Pathogen Paracoccus yeei (Alphaproteobacteria) and Identification of Putative Virulence Factors.</title>
        <authorList>
            <person name="Lasek R."/>
            <person name="Szuplewska M."/>
            <person name="Mitura M."/>
            <person name="Decewicz P."/>
            <person name="Chmielowska C."/>
            <person name="Pawlot A."/>
            <person name="Sentkowska D."/>
            <person name="Czarnecki J."/>
            <person name="Bartosik D."/>
        </authorList>
    </citation>
    <scope>NUCLEOTIDE SEQUENCE [LARGE SCALE GENOMIC DNA]</scope>
    <source>
        <strain evidence="2">CCUG 32053</strain>
    </source>
</reference>
<proteinExistence type="predicted"/>
<protein>
    <submittedName>
        <fullName evidence="1">Uncharacterized protein</fullName>
    </submittedName>
</protein>
<name>A0A386UR71_9RHOB</name>
<evidence type="ECO:0000313" key="2">
    <source>
        <dbReference type="Proteomes" id="UP000272010"/>
    </source>
</evidence>